<name>A0A502F8M4_9PROT</name>
<feature type="region of interest" description="Disordered" evidence="1">
    <location>
        <begin position="85"/>
        <end position="111"/>
    </location>
</feature>
<comment type="caution">
    <text evidence="2">The sequence shown here is derived from an EMBL/GenBank/DDBJ whole genome shotgun (WGS) entry which is preliminary data.</text>
</comment>
<keyword evidence="3" id="KW-1185">Reference proteome</keyword>
<protein>
    <submittedName>
        <fullName evidence="2">Uncharacterized protein</fullName>
    </submittedName>
</protein>
<evidence type="ECO:0000313" key="2">
    <source>
        <dbReference type="EMBL" id="TPG45709.1"/>
    </source>
</evidence>
<reference evidence="2 3" key="1">
    <citation type="journal article" date="2019" name="Environ. Microbiol.">
        <title>Species interactions and distinct microbial communities in high Arctic permafrost affected cryosols are associated with the CH4 and CO2 gas fluxes.</title>
        <authorList>
            <person name="Altshuler I."/>
            <person name="Hamel J."/>
            <person name="Turney S."/>
            <person name="Magnuson E."/>
            <person name="Levesque R."/>
            <person name="Greer C."/>
            <person name="Whyte L.G."/>
        </authorList>
    </citation>
    <scope>NUCLEOTIDE SEQUENCE [LARGE SCALE GENOMIC DNA]</scope>
    <source>
        <strain evidence="2 3">S9.3B</strain>
    </source>
</reference>
<feature type="compositionally biased region" description="Polar residues" evidence="1">
    <location>
        <begin position="101"/>
        <end position="111"/>
    </location>
</feature>
<accession>A0A502F8M4</accession>
<evidence type="ECO:0000313" key="3">
    <source>
        <dbReference type="Proteomes" id="UP000317078"/>
    </source>
</evidence>
<gene>
    <name evidence="2" type="ORF">EAH89_26270</name>
</gene>
<evidence type="ECO:0000256" key="1">
    <source>
        <dbReference type="SAM" id="MobiDB-lite"/>
    </source>
</evidence>
<dbReference type="EMBL" id="RCZP01000046">
    <property type="protein sequence ID" value="TPG45709.1"/>
    <property type="molecule type" value="Genomic_DNA"/>
</dbReference>
<dbReference type="Proteomes" id="UP000317078">
    <property type="component" value="Unassembled WGS sequence"/>
</dbReference>
<organism evidence="2 3">
    <name type="scientific">Muricoccus nepalensis</name>
    <dbReference type="NCBI Taxonomy" id="1854500"/>
    <lineage>
        <taxon>Bacteria</taxon>
        <taxon>Pseudomonadati</taxon>
        <taxon>Pseudomonadota</taxon>
        <taxon>Alphaproteobacteria</taxon>
        <taxon>Acetobacterales</taxon>
        <taxon>Roseomonadaceae</taxon>
        <taxon>Muricoccus</taxon>
    </lineage>
</organism>
<proteinExistence type="predicted"/>
<dbReference type="AlphaFoldDB" id="A0A502F8M4"/>
<sequence length="111" mass="12140">MDLRSREARLLRRFRAELTEHVGGSPSVTQRALIERACWLNLHLVKLDRKATEGDTTALPDSGRYLELSRGLCDALRMLGLTPHEHKAAPATDEAVPTPAPASTSTKGITP</sequence>